<comment type="similarity">
    <text evidence="1 5">Belongs to the universal ribosomal protein uS13 family.</text>
</comment>
<dbReference type="SUPFAM" id="SSF46946">
    <property type="entry name" value="S13-like H2TH domain"/>
    <property type="match status" value="1"/>
</dbReference>
<evidence type="ECO:0000256" key="1">
    <source>
        <dbReference type="ARBA" id="ARBA00008080"/>
    </source>
</evidence>
<dbReference type="KEGG" id="cru:A33U_0174"/>
<dbReference type="AlphaFoldDB" id="J7GW36"/>
<dbReference type="GO" id="GO:0015935">
    <property type="term" value="C:small ribosomal subunit"/>
    <property type="evidence" value="ECO:0007669"/>
    <property type="project" value="TreeGrafter"/>
</dbReference>
<evidence type="ECO:0000313" key="7">
    <source>
        <dbReference type="Proteomes" id="UP000003932"/>
    </source>
</evidence>
<dbReference type="RefSeq" id="WP_014886922.1">
    <property type="nucleotide sequence ID" value="NC_018414.1"/>
</dbReference>
<dbReference type="InterPro" id="IPR018269">
    <property type="entry name" value="Ribosomal_uS13_CS"/>
</dbReference>
<proteinExistence type="inferred from homology"/>
<dbReference type="InterPro" id="IPR001892">
    <property type="entry name" value="Ribosomal_uS13"/>
</dbReference>
<evidence type="ECO:0000256" key="4">
    <source>
        <dbReference type="ARBA" id="ARBA00035315"/>
    </source>
</evidence>
<name>J7GW36_CARRU</name>
<dbReference type="PROSITE" id="PS50159">
    <property type="entry name" value="RIBOSOMAL_S13_2"/>
    <property type="match status" value="1"/>
</dbReference>
<evidence type="ECO:0000256" key="3">
    <source>
        <dbReference type="ARBA" id="ARBA00023274"/>
    </source>
</evidence>
<sequence>MTINICGVNISLKKNILFGLTKIFGIGKSTSNKLCNELKIYKYKKFYNLNEIEVKLISNYLNNLIIENQLKIFIKNNIQKIYFLKNYKSSRHFKKLPCRGQRTKTNAKTRKKINHEKF</sequence>
<dbReference type="GO" id="GO:0003723">
    <property type="term" value="F:RNA binding"/>
    <property type="evidence" value="ECO:0007669"/>
    <property type="project" value="InterPro"/>
</dbReference>
<dbReference type="InterPro" id="IPR027437">
    <property type="entry name" value="Rbsml_uS13_C"/>
</dbReference>
<dbReference type="GO" id="GO:0006412">
    <property type="term" value="P:translation"/>
    <property type="evidence" value="ECO:0007669"/>
    <property type="project" value="InterPro"/>
</dbReference>
<dbReference type="Pfam" id="PF00416">
    <property type="entry name" value="Ribosomal_S13"/>
    <property type="match status" value="1"/>
</dbReference>
<dbReference type="GO" id="GO:0003735">
    <property type="term" value="F:structural constituent of ribosome"/>
    <property type="evidence" value="ECO:0007669"/>
    <property type="project" value="InterPro"/>
</dbReference>
<dbReference type="Proteomes" id="UP000003932">
    <property type="component" value="Chromosome"/>
</dbReference>
<dbReference type="EMBL" id="CP003541">
    <property type="protein sequence ID" value="AFP83621.1"/>
    <property type="molecule type" value="Genomic_DNA"/>
</dbReference>
<dbReference type="HOGENOM" id="CLU_103849_1_2_6"/>
<keyword evidence="2 5" id="KW-0689">Ribosomal protein</keyword>
<dbReference type="Gene3D" id="1.10.8.50">
    <property type="match status" value="1"/>
</dbReference>
<dbReference type="InterPro" id="IPR010979">
    <property type="entry name" value="Ribosomal_uS13-like_H2TH"/>
</dbReference>
<dbReference type="PIRSF" id="PIRSF002134">
    <property type="entry name" value="Ribosomal_S13"/>
    <property type="match status" value="1"/>
</dbReference>
<dbReference type="PROSITE" id="PS00646">
    <property type="entry name" value="RIBOSOMAL_S13_1"/>
    <property type="match status" value="1"/>
</dbReference>
<dbReference type="PATRIC" id="fig|1202536.3.peg.146"/>
<accession>J7GW36</accession>
<reference evidence="6 7" key="1">
    <citation type="journal article" date="2012" name="Mol. Biol. Evol.">
        <title>Genome reduction and co-evolution between the primary and secondary bacterial symbionts of psyllids.</title>
        <authorList>
            <person name="Sloan D.B."/>
            <person name="Moran N.A."/>
        </authorList>
    </citation>
    <scope>NUCLEOTIDE SEQUENCE [LARGE SCALE GENOMIC DNA]</scope>
    <source>
        <strain evidence="6 7">CE</strain>
    </source>
</reference>
<dbReference type="Gene3D" id="4.10.910.10">
    <property type="entry name" value="30s ribosomal protein s13, domain 2"/>
    <property type="match status" value="1"/>
</dbReference>
<dbReference type="PANTHER" id="PTHR10871:SF1">
    <property type="entry name" value="SMALL RIBOSOMAL SUBUNIT PROTEIN US13M"/>
    <property type="match status" value="1"/>
</dbReference>
<evidence type="ECO:0000313" key="6">
    <source>
        <dbReference type="EMBL" id="AFP83621.1"/>
    </source>
</evidence>
<keyword evidence="3 5" id="KW-0687">Ribonucleoprotein</keyword>
<dbReference type="PANTHER" id="PTHR10871">
    <property type="entry name" value="30S RIBOSOMAL PROTEIN S13/40S RIBOSOMAL PROTEIN S18"/>
    <property type="match status" value="1"/>
</dbReference>
<dbReference type="OrthoDB" id="9803610at2"/>
<protein>
    <recommendedName>
        <fullName evidence="4">30S ribosomal protein S13</fullName>
    </recommendedName>
</protein>
<dbReference type="STRING" id="1202536.A33U_0174"/>
<evidence type="ECO:0000256" key="2">
    <source>
        <dbReference type="ARBA" id="ARBA00022980"/>
    </source>
</evidence>
<evidence type="ECO:0000256" key="5">
    <source>
        <dbReference type="RuleBase" id="RU003830"/>
    </source>
</evidence>
<organism evidence="6 7">
    <name type="scientific">Candidatus Carsonella ruddii CE isolate Thao2000</name>
    <dbReference type="NCBI Taxonomy" id="1202536"/>
    <lineage>
        <taxon>Bacteria</taxon>
        <taxon>Pseudomonadati</taxon>
        <taxon>Pseudomonadota</taxon>
        <taxon>Gammaproteobacteria</taxon>
        <taxon>Oceanospirillales</taxon>
        <taxon>Halomonadaceae</taxon>
        <taxon>Zymobacter group</taxon>
        <taxon>Candidatus Carsonella</taxon>
    </lineage>
</organism>
<gene>
    <name evidence="6" type="primary">rpsM</name>
    <name evidence="6" type="ORF">A33U_0174</name>
</gene>